<dbReference type="PROSITE" id="PS50106">
    <property type="entry name" value="PDZ"/>
    <property type="match status" value="1"/>
</dbReference>
<proteinExistence type="predicted"/>
<organism evidence="3 4">
    <name type="scientific">Temnothorax longispinosus</name>
    <dbReference type="NCBI Taxonomy" id="300112"/>
    <lineage>
        <taxon>Eukaryota</taxon>
        <taxon>Metazoa</taxon>
        <taxon>Ecdysozoa</taxon>
        <taxon>Arthropoda</taxon>
        <taxon>Hexapoda</taxon>
        <taxon>Insecta</taxon>
        <taxon>Pterygota</taxon>
        <taxon>Neoptera</taxon>
        <taxon>Endopterygota</taxon>
        <taxon>Hymenoptera</taxon>
        <taxon>Apocrita</taxon>
        <taxon>Aculeata</taxon>
        <taxon>Formicoidea</taxon>
        <taxon>Formicidae</taxon>
        <taxon>Myrmicinae</taxon>
        <taxon>Temnothorax</taxon>
    </lineage>
</organism>
<evidence type="ECO:0000313" key="3">
    <source>
        <dbReference type="EMBL" id="TGZ53627.1"/>
    </source>
</evidence>
<dbReference type="STRING" id="300112.A0A4S2KZX0"/>
<feature type="compositionally biased region" description="Low complexity" evidence="1">
    <location>
        <begin position="22"/>
        <end position="39"/>
    </location>
</feature>
<keyword evidence="4" id="KW-1185">Reference proteome</keyword>
<feature type="domain" description="PDZ" evidence="2">
    <location>
        <begin position="204"/>
        <end position="287"/>
    </location>
</feature>
<accession>A0A4S2KZX0</accession>
<dbReference type="CDD" id="cd06672">
    <property type="entry name" value="PDZ8_MUPP1-PDZ7_PATJ-PDZ2_INAD-like"/>
    <property type="match status" value="1"/>
</dbReference>
<name>A0A4S2KZX0_9HYME</name>
<feature type="compositionally biased region" description="Basic and acidic residues" evidence="1">
    <location>
        <begin position="111"/>
        <end position="120"/>
    </location>
</feature>
<evidence type="ECO:0000256" key="1">
    <source>
        <dbReference type="SAM" id="MobiDB-lite"/>
    </source>
</evidence>
<evidence type="ECO:0000313" key="4">
    <source>
        <dbReference type="Proteomes" id="UP000310200"/>
    </source>
</evidence>
<comment type="caution">
    <text evidence="3">The sequence shown here is derived from an EMBL/GenBank/DDBJ whole genome shotgun (WGS) entry which is preliminary data.</text>
</comment>
<dbReference type="PANTHER" id="PTHR19964:SF89">
    <property type="entry name" value="INACTIVATION-NO-AFTER-POTENTIAL D PROTEIN-LIKE PROTEIN"/>
    <property type="match status" value="1"/>
</dbReference>
<dbReference type="Proteomes" id="UP000310200">
    <property type="component" value="Unassembled WGS sequence"/>
</dbReference>
<feature type="compositionally biased region" description="Low complexity" evidence="1">
    <location>
        <begin position="76"/>
        <end position="88"/>
    </location>
</feature>
<dbReference type="SUPFAM" id="SSF50156">
    <property type="entry name" value="PDZ domain-like"/>
    <property type="match status" value="1"/>
</dbReference>
<protein>
    <submittedName>
        <fullName evidence="3">Inactivation-no-after-potential D protein</fullName>
    </submittedName>
</protein>
<reference evidence="3 4" key="1">
    <citation type="journal article" date="2019" name="Philos. Trans. R. Soc. Lond., B, Biol. Sci.">
        <title>Ant behaviour and brain gene expression of defending hosts depend on the ecological success of the intruding social parasite.</title>
        <authorList>
            <person name="Kaur R."/>
            <person name="Stoldt M."/>
            <person name="Jongepier E."/>
            <person name="Feldmeyer B."/>
            <person name="Menzel F."/>
            <person name="Bornberg-Bauer E."/>
            <person name="Foitzik S."/>
        </authorList>
    </citation>
    <scope>NUCLEOTIDE SEQUENCE [LARGE SCALE GENOMIC DNA]</scope>
    <source>
        <tissue evidence="3">Whole body</tissue>
    </source>
</reference>
<dbReference type="Gene3D" id="2.30.42.10">
    <property type="match status" value="1"/>
</dbReference>
<dbReference type="AlphaFoldDB" id="A0A4S2KZX0"/>
<gene>
    <name evidence="3" type="ORF">DBV15_12346</name>
</gene>
<evidence type="ECO:0000259" key="2">
    <source>
        <dbReference type="PROSITE" id="PS50106"/>
    </source>
</evidence>
<dbReference type="EMBL" id="QBLH01000981">
    <property type="protein sequence ID" value="TGZ53627.1"/>
    <property type="molecule type" value="Genomic_DNA"/>
</dbReference>
<sequence>SPEHGGAVQEERDTKARRQTVKSHTSSSSGVSPGTPTASFRHKPPPVSPARSITPEVIQPGLGDGVSRGDTHRQSSKSSDGSASGSRRSSMKKSIRKTAPSPPVNPGILREVSEEREDHASSAVAQPASKPKYSSDESSDEEDTRMLEGNVYTKSGIEISRKSAGNVKRTKSEIEADPEQEDEFGYTIMKIQKKYQNLGHKVVMVTLEKDRRGLGISLAGHKDRNRMAVFVCGLNPKGAAYKNGGLLIGDEILEINGCALQGRCHLNASALIKGMPGTLFKIIVYRRSKAVDDIAVKPIVQFPPTLDD</sequence>
<dbReference type="InterPro" id="IPR051342">
    <property type="entry name" value="PDZ_scaffold"/>
</dbReference>
<feature type="region of interest" description="Disordered" evidence="1">
    <location>
        <begin position="1"/>
        <end position="150"/>
    </location>
</feature>
<feature type="non-terminal residue" evidence="3">
    <location>
        <position position="308"/>
    </location>
</feature>
<dbReference type="Pfam" id="PF00595">
    <property type="entry name" value="PDZ"/>
    <property type="match status" value="1"/>
</dbReference>
<feature type="compositionally biased region" description="Basic and acidic residues" evidence="1">
    <location>
        <begin position="1"/>
        <end position="16"/>
    </location>
</feature>
<feature type="non-terminal residue" evidence="3">
    <location>
        <position position="1"/>
    </location>
</feature>
<dbReference type="InterPro" id="IPR036034">
    <property type="entry name" value="PDZ_sf"/>
</dbReference>
<dbReference type="PANTHER" id="PTHR19964">
    <property type="entry name" value="MULTIPLE PDZ DOMAIN PROTEIN"/>
    <property type="match status" value="1"/>
</dbReference>
<dbReference type="SMART" id="SM00228">
    <property type="entry name" value="PDZ"/>
    <property type="match status" value="1"/>
</dbReference>
<dbReference type="InterPro" id="IPR001478">
    <property type="entry name" value="PDZ"/>
</dbReference>